<evidence type="ECO:0000313" key="3">
    <source>
        <dbReference type="Proteomes" id="UP000507470"/>
    </source>
</evidence>
<dbReference type="Pfam" id="PF17921">
    <property type="entry name" value="Integrase_H2C2"/>
    <property type="match status" value="1"/>
</dbReference>
<organism evidence="2 3">
    <name type="scientific">Mytilus coruscus</name>
    <name type="common">Sea mussel</name>
    <dbReference type="NCBI Taxonomy" id="42192"/>
    <lineage>
        <taxon>Eukaryota</taxon>
        <taxon>Metazoa</taxon>
        <taxon>Spiralia</taxon>
        <taxon>Lophotrochozoa</taxon>
        <taxon>Mollusca</taxon>
        <taxon>Bivalvia</taxon>
        <taxon>Autobranchia</taxon>
        <taxon>Pteriomorphia</taxon>
        <taxon>Mytilida</taxon>
        <taxon>Mytiloidea</taxon>
        <taxon>Mytilidae</taxon>
        <taxon>Mytilinae</taxon>
        <taxon>Mytilus</taxon>
    </lineage>
</organism>
<dbReference type="InterPro" id="IPR041588">
    <property type="entry name" value="Integrase_H2C2"/>
</dbReference>
<accession>A0A6J8ASE1</accession>
<dbReference type="EMBL" id="CACVKT020001876">
    <property type="protein sequence ID" value="CAC5372931.1"/>
    <property type="molecule type" value="Genomic_DNA"/>
</dbReference>
<gene>
    <name evidence="2" type="ORF">MCOR_10861</name>
</gene>
<feature type="domain" description="Integrase zinc-binding" evidence="1">
    <location>
        <begin position="210"/>
        <end position="263"/>
    </location>
</feature>
<evidence type="ECO:0000259" key="1">
    <source>
        <dbReference type="Pfam" id="PF17921"/>
    </source>
</evidence>
<reference evidence="2 3" key="1">
    <citation type="submission" date="2020-06" db="EMBL/GenBank/DDBJ databases">
        <authorList>
            <person name="Li R."/>
            <person name="Bekaert M."/>
        </authorList>
    </citation>
    <scope>NUCLEOTIDE SEQUENCE [LARGE SCALE GENOMIC DNA]</scope>
    <source>
        <strain evidence="3">wild</strain>
    </source>
</reference>
<dbReference type="Proteomes" id="UP000507470">
    <property type="component" value="Unassembled WGS sequence"/>
</dbReference>
<keyword evidence="3" id="KW-1185">Reference proteome</keyword>
<protein>
    <recommendedName>
        <fullName evidence="1">Integrase zinc-binding domain-containing protein</fullName>
    </recommendedName>
</protein>
<dbReference type="FunFam" id="1.10.340.70:FF:000001">
    <property type="entry name" value="Retrovirus-related Pol polyprotein from transposon gypsy-like Protein"/>
    <property type="match status" value="1"/>
</dbReference>
<dbReference type="AlphaFoldDB" id="A0A6J8ASE1"/>
<dbReference type="OrthoDB" id="6091153at2759"/>
<dbReference type="Gene3D" id="1.10.340.70">
    <property type="match status" value="1"/>
</dbReference>
<sequence length="274" mass="31186">MKFLSDALVSKLGVDGIIGLDFLLKHRGIVNVPDKTLNLSEETLPSFIQGRLGCYRVSVSERIEIPPRPEVICNGIVDVDQNGEIGYFDAIVEPSEKIFNKRITTVARTLVKFADQVPIRLMNVTNEVRQIYKHTVVGQLSPVEITVDQDAHANHKTEPKLPATVQKLYNETTGNLDTNQSQTIYQLLNIMYRRWNDGLRTKRQAIIPWSEGRNVLMMCHDSKISCHLGIKKTLARVRQSFYRPGLDVHQYVLGCDFCMRRKKPRKAKKNAIAD</sequence>
<name>A0A6J8ASE1_MYTCO</name>
<proteinExistence type="predicted"/>
<evidence type="ECO:0000313" key="2">
    <source>
        <dbReference type="EMBL" id="CAC5372931.1"/>
    </source>
</evidence>